<dbReference type="PRINTS" id="PR00344">
    <property type="entry name" value="BCTRLSENSOR"/>
</dbReference>
<evidence type="ECO:0000256" key="18">
    <source>
        <dbReference type="SAM" id="Phobius"/>
    </source>
</evidence>
<evidence type="ECO:0000256" key="11">
    <source>
        <dbReference type="ARBA" id="ARBA00022989"/>
    </source>
</evidence>
<evidence type="ECO:0000256" key="1">
    <source>
        <dbReference type="ARBA" id="ARBA00000085"/>
    </source>
</evidence>
<dbReference type="InterPro" id="IPR011006">
    <property type="entry name" value="CheY-like_superfamily"/>
</dbReference>
<dbReference type="InterPro" id="IPR003661">
    <property type="entry name" value="HisK_dim/P_dom"/>
</dbReference>
<evidence type="ECO:0000256" key="16">
    <source>
        <dbReference type="PROSITE-ProRule" id="PRU00110"/>
    </source>
</evidence>
<dbReference type="InterPro" id="IPR005467">
    <property type="entry name" value="His_kinase_dom"/>
</dbReference>
<dbReference type="InterPro" id="IPR003594">
    <property type="entry name" value="HATPase_dom"/>
</dbReference>
<dbReference type="Pfam" id="PF02518">
    <property type="entry name" value="HATPase_c"/>
    <property type="match status" value="1"/>
</dbReference>
<evidence type="ECO:0000259" key="19">
    <source>
        <dbReference type="PROSITE" id="PS50109"/>
    </source>
</evidence>
<evidence type="ECO:0000256" key="14">
    <source>
        <dbReference type="ARBA" id="ARBA00064003"/>
    </source>
</evidence>
<dbReference type="EMBL" id="CABVIH010000010">
    <property type="protein sequence ID" value="VVO92759.1"/>
    <property type="molecule type" value="Genomic_DNA"/>
</dbReference>
<dbReference type="Gene3D" id="3.40.50.2300">
    <property type="match status" value="1"/>
</dbReference>
<comment type="subunit">
    <text evidence="14">At low DSF concentrations, interacts with RpfF.</text>
</comment>
<dbReference type="SMART" id="SM00388">
    <property type="entry name" value="HisKA"/>
    <property type="match status" value="1"/>
</dbReference>
<dbReference type="PANTHER" id="PTHR45339:SF1">
    <property type="entry name" value="HYBRID SIGNAL TRANSDUCTION HISTIDINE KINASE J"/>
    <property type="match status" value="1"/>
</dbReference>
<name>A0A5E7JTE3_PSEFL</name>
<keyword evidence="7 18" id="KW-0812">Transmembrane</keyword>
<dbReference type="EC" id="2.7.13.3" evidence="3"/>
<dbReference type="Gene3D" id="3.30.565.10">
    <property type="entry name" value="Histidine kinase-like ATPase, C-terminal domain"/>
    <property type="match status" value="1"/>
</dbReference>
<evidence type="ECO:0000313" key="23">
    <source>
        <dbReference type="Proteomes" id="UP000375525"/>
    </source>
</evidence>
<dbReference type="GO" id="GO:0005524">
    <property type="term" value="F:ATP binding"/>
    <property type="evidence" value="ECO:0007669"/>
    <property type="project" value="UniProtKB-KW"/>
</dbReference>
<reference evidence="22 23" key="1">
    <citation type="submission" date="2019-09" db="EMBL/GenBank/DDBJ databases">
        <authorList>
            <person name="Chandra G."/>
            <person name="Truman W A."/>
        </authorList>
    </citation>
    <scope>NUCLEOTIDE SEQUENCE [LARGE SCALE GENOMIC DNA]</scope>
    <source>
        <strain evidence="22">PS880</strain>
    </source>
</reference>
<organism evidence="22 23">
    <name type="scientific">Pseudomonas fluorescens</name>
    <dbReference type="NCBI Taxonomy" id="294"/>
    <lineage>
        <taxon>Bacteria</taxon>
        <taxon>Pseudomonadati</taxon>
        <taxon>Pseudomonadota</taxon>
        <taxon>Gammaproteobacteria</taxon>
        <taxon>Pseudomonadales</taxon>
        <taxon>Pseudomonadaceae</taxon>
        <taxon>Pseudomonas</taxon>
    </lineage>
</organism>
<evidence type="ECO:0000256" key="7">
    <source>
        <dbReference type="ARBA" id="ARBA00022692"/>
    </source>
</evidence>
<keyword evidence="11 18" id="KW-1133">Transmembrane helix</keyword>
<protein>
    <recommendedName>
        <fullName evidence="15">Sensory/regulatory protein RpfC</fullName>
        <ecNumber evidence="3">2.7.13.3</ecNumber>
    </recommendedName>
</protein>
<dbReference type="CDD" id="cd00082">
    <property type="entry name" value="HisKA"/>
    <property type="match status" value="1"/>
</dbReference>
<evidence type="ECO:0000256" key="5">
    <source>
        <dbReference type="ARBA" id="ARBA00022553"/>
    </source>
</evidence>
<accession>A0A5E7JTE3</accession>
<evidence type="ECO:0000256" key="17">
    <source>
        <dbReference type="PROSITE-ProRule" id="PRU00169"/>
    </source>
</evidence>
<keyword evidence="13 18" id="KW-0472">Membrane</keyword>
<keyword evidence="9 22" id="KW-0418">Kinase</keyword>
<dbReference type="PROSITE" id="PS50894">
    <property type="entry name" value="HPT"/>
    <property type="match status" value="1"/>
</dbReference>
<dbReference type="InterPro" id="IPR036890">
    <property type="entry name" value="HATPase_C_sf"/>
</dbReference>
<dbReference type="SUPFAM" id="SSF47384">
    <property type="entry name" value="Homodimeric domain of signal transducing histidine kinase"/>
    <property type="match status" value="1"/>
</dbReference>
<proteinExistence type="predicted"/>
<feature type="modified residue" description="Phosphohistidine" evidence="16">
    <location>
        <position position="806"/>
    </location>
</feature>
<keyword evidence="8" id="KW-0547">Nucleotide-binding</keyword>
<dbReference type="PROSITE" id="PS50109">
    <property type="entry name" value="HIS_KIN"/>
    <property type="match status" value="1"/>
</dbReference>
<dbReference type="AlphaFoldDB" id="A0A5E7JTE3"/>
<dbReference type="SMART" id="SM00073">
    <property type="entry name" value="HPT"/>
    <property type="match status" value="1"/>
</dbReference>
<evidence type="ECO:0000259" key="21">
    <source>
        <dbReference type="PROSITE" id="PS50894"/>
    </source>
</evidence>
<keyword evidence="4" id="KW-1003">Cell membrane</keyword>
<dbReference type="CDD" id="cd17546">
    <property type="entry name" value="REC_hyHK_CKI1_RcsC-like"/>
    <property type="match status" value="1"/>
</dbReference>
<evidence type="ECO:0000256" key="8">
    <source>
        <dbReference type="ARBA" id="ARBA00022741"/>
    </source>
</evidence>
<feature type="modified residue" description="4-aspartylphosphate" evidence="17">
    <location>
        <position position="658"/>
    </location>
</feature>
<comment type="catalytic activity">
    <reaction evidence="1">
        <text>ATP + protein L-histidine = ADP + protein N-phospho-L-histidine.</text>
        <dbReference type="EC" id="2.7.13.3"/>
    </reaction>
</comment>
<keyword evidence="10" id="KW-0067">ATP-binding</keyword>
<dbReference type="Gene3D" id="1.10.287.130">
    <property type="match status" value="1"/>
</dbReference>
<dbReference type="FunFam" id="1.10.287.130:FF:000002">
    <property type="entry name" value="Two-component osmosensing histidine kinase"/>
    <property type="match status" value="1"/>
</dbReference>
<feature type="transmembrane region" description="Helical" evidence="18">
    <location>
        <begin position="12"/>
        <end position="31"/>
    </location>
</feature>
<dbReference type="Pfam" id="PF00072">
    <property type="entry name" value="Response_reg"/>
    <property type="match status" value="1"/>
</dbReference>
<dbReference type="SUPFAM" id="SSF47226">
    <property type="entry name" value="Histidine-containing phosphotransfer domain, HPT domain"/>
    <property type="match status" value="1"/>
</dbReference>
<gene>
    <name evidence="22" type="primary">rcsC_10</name>
    <name evidence="22" type="ORF">PS880_02395</name>
</gene>
<evidence type="ECO:0000256" key="15">
    <source>
        <dbReference type="ARBA" id="ARBA00068150"/>
    </source>
</evidence>
<evidence type="ECO:0000256" key="13">
    <source>
        <dbReference type="ARBA" id="ARBA00023136"/>
    </source>
</evidence>
<evidence type="ECO:0000256" key="3">
    <source>
        <dbReference type="ARBA" id="ARBA00012438"/>
    </source>
</evidence>
<evidence type="ECO:0000256" key="12">
    <source>
        <dbReference type="ARBA" id="ARBA00023012"/>
    </source>
</evidence>
<dbReference type="Pfam" id="PF00512">
    <property type="entry name" value="HisKA"/>
    <property type="match status" value="1"/>
</dbReference>
<dbReference type="Gene3D" id="1.20.120.160">
    <property type="entry name" value="HPT domain"/>
    <property type="match status" value="1"/>
</dbReference>
<dbReference type="SUPFAM" id="SSF55874">
    <property type="entry name" value="ATPase domain of HSP90 chaperone/DNA topoisomerase II/histidine kinase"/>
    <property type="match status" value="1"/>
</dbReference>
<keyword evidence="5 17" id="KW-0597">Phosphoprotein</keyword>
<dbReference type="GO" id="GO:0005886">
    <property type="term" value="C:plasma membrane"/>
    <property type="evidence" value="ECO:0007669"/>
    <property type="project" value="UniProtKB-SubCell"/>
</dbReference>
<dbReference type="InterPro" id="IPR001789">
    <property type="entry name" value="Sig_transdc_resp-reg_receiver"/>
</dbReference>
<dbReference type="InterPro" id="IPR004358">
    <property type="entry name" value="Sig_transdc_His_kin-like_C"/>
</dbReference>
<dbReference type="CDD" id="cd16922">
    <property type="entry name" value="HATPase_EvgS-ArcB-TorS-like"/>
    <property type="match status" value="1"/>
</dbReference>
<dbReference type="SMART" id="SM00448">
    <property type="entry name" value="REC"/>
    <property type="match status" value="1"/>
</dbReference>
<keyword evidence="12" id="KW-0902">Two-component regulatory system</keyword>
<evidence type="ECO:0000256" key="4">
    <source>
        <dbReference type="ARBA" id="ARBA00022475"/>
    </source>
</evidence>
<dbReference type="RefSeq" id="WP_191624663.1">
    <property type="nucleotide sequence ID" value="NZ_CABVIH010000010.1"/>
</dbReference>
<dbReference type="InterPro" id="IPR008207">
    <property type="entry name" value="Sig_transdc_His_kin_Hpt_dom"/>
</dbReference>
<feature type="domain" description="Response regulatory" evidence="20">
    <location>
        <begin position="609"/>
        <end position="725"/>
    </location>
</feature>
<evidence type="ECO:0000259" key="20">
    <source>
        <dbReference type="PROSITE" id="PS50110"/>
    </source>
</evidence>
<evidence type="ECO:0000256" key="2">
    <source>
        <dbReference type="ARBA" id="ARBA00004651"/>
    </source>
</evidence>
<dbReference type="FunFam" id="3.30.565.10:FF:000010">
    <property type="entry name" value="Sensor histidine kinase RcsC"/>
    <property type="match status" value="1"/>
</dbReference>
<evidence type="ECO:0000313" key="22">
    <source>
        <dbReference type="EMBL" id="VVO92759.1"/>
    </source>
</evidence>
<dbReference type="InterPro" id="IPR036097">
    <property type="entry name" value="HisK_dim/P_sf"/>
</dbReference>
<feature type="domain" description="Histidine kinase" evidence="19">
    <location>
        <begin position="340"/>
        <end position="561"/>
    </location>
</feature>
<dbReference type="SMART" id="SM00387">
    <property type="entry name" value="HATPase_c"/>
    <property type="match status" value="1"/>
</dbReference>
<dbReference type="CDD" id="cd00088">
    <property type="entry name" value="HPT"/>
    <property type="match status" value="1"/>
</dbReference>
<evidence type="ECO:0000256" key="10">
    <source>
        <dbReference type="ARBA" id="ARBA00022840"/>
    </source>
</evidence>
<comment type="subcellular location">
    <subcellularLocation>
        <location evidence="2">Cell membrane</location>
        <topology evidence="2">Multi-pass membrane protein</topology>
    </subcellularLocation>
</comment>
<dbReference type="PANTHER" id="PTHR45339">
    <property type="entry name" value="HYBRID SIGNAL TRANSDUCTION HISTIDINE KINASE J"/>
    <property type="match status" value="1"/>
</dbReference>
<evidence type="ECO:0000256" key="9">
    <source>
        <dbReference type="ARBA" id="ARBA00022777"/>
    </source>
</evidence>
<sequence>MKAANRPKIIHCLLIAIAATFAGLLYSYIGIKQAAHDAHEISEKRYQSYLLADELRHSSDSLTRLARTYVVTANPEYEREYLKIIDIRNGKAPRPQDYHRIYWTFVAGGNAQPRPDGEPVALQTLMKQVGFSEAEFEKLKEAKANSDGLTKLEVEAMNAVKGRFADDQGNYTVNAEPDLVRARTLLYSPQYHVYKARVMAPVDDFFELVDVRTAQEVILANHKLNVAQNLFVAILLMLIAEFGLLIYCGRRQILELLGGAPAELNRVLNELATGNLEVSIPDAPQDSALGRVRVMADKLRALIETTTKTSEQLHCVLIQIQEKNRQLQIADQHKSDFVANMSHEIRTPMNVIIGMSYLALKTELNPRQRDYIDKIQQSGKHLLGIVNDVLDFSKIEAGMLNIEQTEFTLEQLLDNVVNLVGTRASQRNLALILDVASDVPTTLMGDPLRMGQVLVNFAGNAIKFTEQGEISIEVRLHECRESDALLYFAVKDTGIGLSEEQMGRLFQSFQQADTSTTRQYGGTGLGLAIAKKLAELMGGAVGVESVVGQGSTFWFTARVGIVPVAPQKLQCHTPNSSRMLARDDDNSAHQSFAPEIPEACIMAAIFGARVLLVEDNALNQQLASELLRDAGLVVDIAENGLVAISRMQTCDYDLVLMDMHMPVLDGVSATRAIRALPGKRDLPIVAMTANAMLADRERCREAGMVDFVVKPIDPDTLFRTLLRWIKPTGATPEAVGIQTADITRGGDLSLAGVDVDVAAGLRRVLGKHTLYLDLLHSYLAGQRPLLSQLRAALAMGKLEKAELLAHSCKGMSATIGADTIAQAADALEQALRANRPLVELQVCLQDLTEPLEALLGQLREKLPCMVAAEPIAVDVVELQTICRHLDALLGDFDAQAVPYFATQAGVLRGAFADSFQPLESAVKRYDFERAQKCLSEALQANGTGAMTR</sequence>
<dbReference type="InterPro" id="IPR036641">
    <property type="entry name" value="HPT_dom_sf"/>
</dbReference>
<dbReference type="SUPFAM" id="SSF52172">
    <property type="entry name" value="CheY-like"/>
    <property type="match status" value="1"/>
</dbReference>
<feature type="domain" description="HPt" evidence="21">
    <location>
        <begin position="767"/>
        <end position="865"/>
    </location>
</feature>
<dbReference type="GO" id="GO:0000155">
    <property type="term" value="F:phosphorelay sensor kinase activity"/>
    <property type="evidence" value="ECO:0007669"/>
    <property type="project" value="InterPro"/>
</dbReference>
<dbReference type="Pfam" id="PF01627">
    <property type="entry name" value="Hpt"/>
    <property type="match status" value="1"/>
</dbReference>
<keyword evidence="6 22" id="KW-0808">Transferase</keyword>
<dbReference type="Proteomes" id="UP000375525">
    <property type="component" value="Unassembled WGS sequence"/>
</dbReference>
<evidence type="ECO:0000256" key="6">
    <source>
        <dbReference type="ARBA" id="ARBA00022679"/>
    </source>
</evidence>
<dbReference type="PROSITE" id="PS50110">
    <property type="entry name" value="RESPONSE_REGULATORY"/>
    <property type="match status" value="1"/>
</dbReference>